<name>A0A7X3LU59_9HYPH</name>
<feature type="domain" description="N-acetyltransferase" evidence="3">
    <location>
        <begin position="131"/>
        <end position="267"/>
    </location>
</feature>
<dbReference type="Pfam" id="PF00583">
    <property type="entry name" value="Acetyltransf_1"/>
    <property type="match status" value="1"/>
</dbReference>
<dbReference type="Proteomes" id="UP000433101">
    <property type="component" value="Unassembled WGS sequence"/>
</dbReference>
<evidence type="ECO:0000256" key="2">
    <source>
        <dbReference type="ARBA" id="ARBA00023315"/>
    </source>
</evidence>
<dbReference type="PANTHER" id="PTHR43877">
    <property type="entry name" value="AMINOALKYLPHOSPHONATE N-ACETYLTRANSFERASE-RELATED-RELATED"/>
    <property type="match status" value="1"/>
</dbReference>
<keyword evidence="5" id="KW-1185">Reference proteome</keyword>
<evidence type="ECO:0000313" key="4">
    <source>
        <dbReference type="EMBL" id="MXN65181.1"/>
    </source>
</evidence>
<dbReference type="InterPro" id="IPR000182">
    <property type="entry name" value="GNAT_dom"/>
</dbReference>
<proteinExistence type="predicted"/>
<keyword evidence="2" id="KW-0012">Acyltransferase</keyword>
<dbReference type="SUPFAM" id="SSF55729">
    <property type="entry name" value="Acyl-CoA N-acyltransferases (Nat)"/>
    <property type="match status" value="1"/>
</dbReference>
<dbReference type="Gene3D" id="3.40.630.30">
    <property type="match status" value="1"/>
</dbReference>
<dbReference type="InterPro" id="IPR050832">
    <property type="entry name" value="Bact_Acetyltransf"/>
</dbReference>
<keyword evidence="1 4" id="KW-0808">Transferase</keyword>
<dbReference type="InterPro" id="IPR016181">
    <property type="entry name" value="Acyl_CoA_acyltransferase"/>
</dbReference>
<dbReference type="RefSeq" id="WP_160775390.1">
    <property type="nucleotide sequence ID" value="NZ_WUMV01000003.1"/>
</dbReference>
<evidence type="ECO:0000256" key="1">
    <source>
        <dbReference type="ARBA" id="ARBA00022679"/>
    </source>
</evidence>
<evidence type="ECO:0000259" key="3">
    <source>
        <dbReference type="PROSITE" id="PS51186"/>
    </source>
</evidence>
<dbReference type="CDD" id="cd04301">
    <property type="entry name" value="NAT_SF"/>
    <property type="match status" value="1"/>
</dbReference>
<dbReference type="PROSITE" id="PS51186">
    <property type="entry name" value="GNAT"/>
    <property type="match status" value="1"/>
</dbReference>
<accession>A0A7X3LU59</accession>
<sequence>MNLAAGHPYDEAMLLRRIEEANFNGFPSEIVHMDGAWVTRLAPGNPARRVNSLNIFDPEDTADLDGRLDHARSLFQREGVPFHLRSTPLTPTALGERCDGCGWAREGETLVLLRSTDRVASAPERAGEVSVLVEPLKNWLTGFAEIGGTRPEAVTPEAVNRLGRALSRVAGEVIAFIARDEAGRPVGTAIATIDRDLVGIYDVAVAPAARRRGLGARLVEKCLDAGSVRGCAYSWLQVTAENEPARRLYGKLGFSGLYTYHYRRPPD</sequence>
<organism evidence="4 5">
    <name type="scientific">Stappia sediminis</name>
    <dbReference type="NCBI Taxonomy" id="2692190"/>
    <lineage>
        <taxon>Bacteria</taxon>
        <taxon>Pseudomonadati</taxon>
        <taxon>Pseudomonadota</taxon>
        <taxon>Alphaproteobacteria</taxon>
        <taxon>Hyphomicrobiales</taxon>
        <taxon>Stappiaceae</taxon>
        <taxon>Stappia</taxon>
    </lineage>
</organism>
<reference evidence="4 5" key="1">
    <citation type="submission" date="2019-12" db="EMBL/GenBank/DDBJ databases">
        <authorList>
            <person name="Li M."/>
        </authorList>
    </citation>
    <scope>NUCLEOTIDE SEQUENCE [LARGE SCALE GENOMIC DNA]</scope>
    <source>
        <strain evidence="4 5">GBMRC 2046</strain>
    </source>
</reference>
<evidence type="ECO:0000313" key="5">
    <source>
        <dbReference type="Proteomes" id="UP000433101"/>
    </source>
</evidence>
<gene>
    <name evidence="4" type="ORF">GR183_09695</name>
</gene>
<dbReference type="GO" id="GO:0016747">
    <property type="term" value="F:acyltransferase activity, transferring groups other than amino-acyl groups"/>
    <property type="evidence" value="ECO:0007669"/>
    <property type="project" value="InterPro"/>
</dbReference>
<dbReference type="AlphaFoldDB" id="A0A7X3LU59"/>
<comment type="caution">
    <text evidence="4">The sequence shown here is derived from an EMBL/GenBank/DDBJ whole genome shotgun (WGS) entry which is preliminary data.</text>
</comment>
<protein>
    <submittedName>
        <fullName evidence="4">GNAT family N-acetyltransferase</fullName>
    </submittedName>
</protein>
<dbReference type="EMBL" id="WUMV01000003">
    <property type="protein sequence ID" value="MXN65181.1"/>
    <property type="molecule type" value="Genomic_DNA"/>
</dbReference>
<dbReference type="PANTHER" id="PTHR43877:SF1">
    <property type="entry name" value="ACETYLTRANSFERASE"/>
    <property type="match status" value="1"/>
</dbReference>